<gene>
    <name evidence="1" type="ORF">NUW58_g7355</name>
</gene>
<evidence type="ECO:0000313" key="2">
    <source>
        <dbReference type="Proteomes" id="UP001143856"/>
    </source>
</evidence>
<sequence>MPNRRATRAIDIFSLGLVFFYVLTKGLHPFDCGDRYMREVNIRKGQFNLKPLEVLGDVAYEAKALIETMLRADPRARPTAKDVMSHPFFWSAKEQLAFLCDVSDHFELEPRDPMSPALMELEACAPQVCRGDFLKVLPKEFVESLGKQRKYTGTKFLDLLRALRNKRSHYGDLSDSLKKMIGPIPDGYLGFWTRRFPNLLIVCCTVIYKLNLEELATFQEYFKPRRPSVKARAEGQSVVASTAPIRRTAKRKEVIVIDSEDSEANYGSDYDGLAQSKAEDVESALPRHYPSFPEVTPLRRLEGSKRHAPTADLPTPQYRSCEIQHYGHPKTPTKKTSDRVTVGDIDRARRRIPNTPSTLAPSSSLDSTYPTGKVAVPPPRHAGSPAKDTDRSNHVLFNTFTPTAPTNNGHCALEKPRSSKEMGEGEYEKPDVKVGVSRHKAVATSIAVAVGNRNAALSRNSSLTSPPMPPPAVKARVYSAARPSSRRNIDIRSKKLEAFGFVSAASLLPRTIAANKWNAGPVTPIPDRQNCTASTVFSPTLILKPKARLESISKHIQQGGVRVQRNSHQPLPHTTQNVATATMVATTTLTSKSIKKEIKQEHAQAQAGFAQPLPRTPEKPRTTKRICTPSHSIGSYGDPYTISSDSDSNGEENSGGRPCIPPALKTFVEITDAHETASDVEAVLNQFPSWLDSPSPTELRSNHAAMHCLSQSTTSARSVITAHPNKRWRDDGVKDWSKEGRENRRVRFDEDGGLGPSPFPMKHTPSSSQSAPPSSSITAPEIQASPARRWTSPPNGSTPPPRRTITLHKARPTLAERMTILDPELEPDKNTSSTMNLDDRNLRAQHERNRKRGQRKKKRKRQAEKKATSRHRNQNRTTWRRKEREKVMKLTRGE</sequence>
<reference evidence="1" key="1">
    <citation type="submission" date="2022-10" db="EMBL/GenBank/DDBJ databases">
        <title>Genome Sequence of Xylaria curta.</title>
        <authorList>
            <person name="Buettner E."/>
        </authorList>
    </citation>
    <scope>NUCLEOTIDE SEQUENCE</scope>
    <source>
        <strain evidence="1">Babe10</strain>
    </source>
</reference>
<comment type="caution">
    <text evidence="1">The sequence shown here is derived from an EMBL/GenBank/DDBJ whole genome shotgun (WGS) entry which is preliminary data.</text>
</comment>
<evidence type="ECO:0000313" key="1">
    <source>
        <dbReference type="EMBL" id="KAJ2978876.1"/>
    </source>
</evidence>
<proteinExistence type="predicted"/>
<protein>
    <submittedName>
        <fullName evidence="1">Uncharacterized protein</fullName>
    </submittedName>
</protein>
<name>A0ACC1NJV3_9PEZI</name>
<organism evidence="1 2">
    <name type="scientific">Xylaria curta</name>
    <dbReference type="NCBI Taxonomy" id="42375"/>
    <lineage>
        <taxon>Eukaryota</taxon>
        <taxon>Fungi</taxon>
        <taxon>Dikarya</taxon>
        <taxon>Ascomycota</taxon>
        <taxon>Pezizomycotina</taxon>
        <taxon>Sordariomycetes</taxon>
        <taxon>Xylariomycetidae</taxon>
        <taxon>Xylariales</taxon>
        <taxon>Xylariaceae</taxon>
        <taxon>Xylaria</taxon>
    </lineage>
</organism>
<accession>A0ACC1NJV3</accession>
<dbReference type="Proteomes" id="UP001143856">
    <property type="component" value="Unassembled WGS sequence"/>
</dbReference>
<keyword evidence="2" id="KW-1185">Reference proteome</keyword>
<dbReference type="EMBL" id="JAPDGR010001889">
    <property type="protein sequence ID" value="KAJ2978876.1"/>
    <property type="molecule type" value="Genomic_DNA"/>
</dbReference>